<dbReference type="InterPro" id="IPR036019">
    <property type="entry name" value="MscL_channel"/>
</dbReference>
<name>A0A2N5GH33_9BACI</name>
<accession>A0A2N5GH33</accession>
<evidence type="ECO:0000256" key="9">
    <source>
        <dbReference type="HAMAP-Rule" id="MF_00115"/>
    </source>
</evidence>
<dbReference type="SUPFAM" id="SSF81330">
    <property type="entry name" value="Gated mechanosensitive channel"/>
    <property type="match status" value="1"/>
</dbReference>
<keyword evidence="13" id="KW-1185">Reference proteome</keyword>
<dbReference type="InterPro" id="IPR001185">
    <property type="entry name" value="MS_channel"/>
</dbReference>
<evidence type="ECO:0000313" key="12">
    <source>
        <dbReference type="Proteomes" id="UP000234951"/>
    </source>
</evidence>
<evidence type="ECO:0000256" key="1">
    <source>
        <dbReference type="ARBA" id="ARBA00004141"/>
    </source>
</evidence>
<evidence type="ECO:0000313" key="13">
    <source>
        <dbReference type="Proteomes" id="UP000235114"/>
    </source>
</evidence>
<evidence type="ECO:0000313" key="11">
    <source>
        <dbReference type="EMBL" id="PLR94926.1"/>
    </source>
</evidence>
<dbReference type="EMBL" id="PGVD01000045">
    <property type="protein sequence ID" value="PLR94926.1"/>
    <property type="molecule type" value="Genomic_DNA"/>
</dbReference>
<proteinExistence type="inferred from homology"/>
<dbReference type="AlphaFoldDB" id="A0A2N5GH33"/>
<feature type="transmembrane region" description="Helical" evidence="9">
    <location>
        <begin position="70"/>
        <end position="92"/>
    </location>
</feature>
<keyword evidence="3 9" id="KW-1003">Cell membrane</keyword>
<sequence length="129" mass="14681">MWNEFKRFAIKGNVIDLATGVVIGTAFGKIVTSLVNDIIMPIVGLLIGGIDFSKLIFPLPNGAEDIKIGLFIQTIVNFMIIAFSIFMMVRLIERFKRKEEEKPAELVIDRQEELLSEIRDLLKERSKQL</sequence>
<keyword evidence="6 9" id="KW-0406">Ion transport</keyword>
<dbReference type="OrthoDB" id="9810350at2"/>
<dbReference type="HAMAP" id="MF_00115">
    <property type="entry name" value="MscL"/>
    <property type="match status" value="1"/>
</dbReference>
<dbReference type="PRINTS" id="PR01264">
    <property type="entry name" value="MECHCHANNEL"/>
</dbReference>
<dbReference type="PANTHER" id="PTHR30266:SF2">
    <property type="entry name" value="LARGE-CONDUCTANCE MECHANOSENSITIVE CHANNEL"/>
    <property type="match status" value="1"/>
</dbReference>
<protein>
    <recommendedName>
        <fullName evidence="9">Large-conductance mechanosensitive channel</fullName>
    </recommendedName>
</protein>
<keyword evidence="4 9" id="KW-0812">Transmembrane</keyword>
<organism evidence="10 12">
    <name type="scientific">Bacillus canaveralius</name>
    <dbReference type="NCBI Taxonomy" id="1403243"/>
    <lineage>
        <taxon>Bacteria</taxon>
        <taxon>Bacillati</taxon>
        <taxon>Bacillota</taxon>
        <taxon>Bacilli</taxon>
        <taxon>Bacillales</taxon>
        <taxon>Bacillaceae</taxon>
        <taxon>Bacillus</taxon>
    </lineage>
</organism>
<evidence type="ECO:0000256" key="7">
    <source>
        <dbReference type="ARBA" id="ARBA00023136"/>
    </source>
</evidence>
<comment type="subunit">
    <text evidence="9">Homopentamer.</text>
</comment>
<evidence type="ECO:0000256" key="4">
    <source>
        <dbReference type="ARBA" id="ARBA00022692"/>
    </source>
</evidence>
<dbReference type="NCBIfam" id="NF001843">
    <property type="entry name" value="PRK00567.1-4"/>
    <property type="match status" value="1"/>
</dbReference>
<dbReference type="Gene3D" id="1.10.1200.120">
    <property type="entry name" value="Large-conductance mechanosensitive channel, MscL, domain 1"/>
    <property type="match status" value="1"/>
</dbReference>
<evidence type="ECO:0000256" key="3">
    <source>
        <dbReference type="ARBA" id="ARBA00022475"/>
    </source>
</evidence>
<comment type="caution">
    <text evidence="10">The sequence shown here is derived from an EMBL/GenBank/DDBJ whole genome shotgun (WGS) entry which is preliminary data.</text>
</comment>
<dbReference type="GO" id="GO:0008381">
    <property type="term" value="F:mechanosensitive monoatomic ion channel activity"/>
    <property type="evidence" value="ECO:0007669"/>
    <property type="project" value="UniProtKB-UniRule"/>
</dbReference>
<comment type="subcellular location">
    <subcellularLocation>
        <location evidence="9">Cell membrane</location>
        <topology evidence="9">Multi-pass membrane protein</topology>
    </subcellularLocation>
    <subcellularLocation>
        <location evidence="1">Membrane</location>
        <topology evidence="1">Multi-pass membrane protein</topology>
    </subcellularLocation>
</comment>
<dbReference type="Pfam" id="PF01741">
    <property type="entry name" value="MscL"/>
    <property type="match status" value="1"/>
</dbReference>
<reference evidence="11 13" key="2">
    <citation type="submission" date="2017-12" db="EMBL/GenBank/DDBJ databases">
        <title>Comparative Functional Genomics of Dry Heat Resistant strains isolated from the Viking Spacecraft.</title>
        <authorList>
            <person name="Seuylemezian A."/>
            <person name="Cooper K."/>
            <person name="Vaishampayan P."/>
        </authorList>
    </citation>
    <scope>NUCLEOTIDE SEQUENCE [LARGE SCALE GENOMIC DNA]</scope>
    <source>
        <strain evidence="11 13">ATCC 29669</strain>
    </source>
</reference>
<keyword evidence="7 9" id="KW-0472">Membrane</keyword>
<dbReference type="RefSeq" id="WP_101579132.1">
    <property type="nucleotide sequence ID" value="NZ_PGVA01000062.1"/>
</dbReference>
<keyword evidence="5 9" id="KW-1133">Transmembrane helix</keyword>
<evidence type="ECO:0000256" key="5">
    <source>
        <dbReference type="ARBA" id="ARBA00022989"/>
    </source>
</evidence>
<comment type="function">
    <text evidence="9">Channel that opens in response to stretch forces in the membrane lipid bilayer. May participate in the regulation of osmotic pressure changes within the cell.</text>
</comment>
<gene>
    <name evidence="9" type="primary">mscL</name>
    <name evidence="10" type="ORF">CU635_20000</name>
    <name evidence="11" type="ORF">CVD25_15815</name>
</gene>
<keyword evidence="2 9" id="KW-0813">Transport</keyword>
<dbReference type="PANTHER" id="PTHR30266">
    <property type="entry name" value="MECHANOSENSITIVE CHANNEL MSCL"/>
    <property type="match status" value="1"/>
</dbReference>
<evidence type="ECO:0000256" key="8">
    <source>
        <dbReference type="ARBA" id="ARBA00023303"/>
    </source>
</evidence>
<reference evidence="10 12" key="1">
    <citation type="submission" date="2017-11" db="EMBL/GenBank/DDBJ databases">
        <title>Comparitive Functional Genomics of Dry Heat Resistant strains isolated from the Viking Spacecraft.</title>
        <authorList>
            <person name="Seuylemezian A."/>
            <person name="Cooper K."/>
            <person name="Vaishampayan P."/>
        </authorList>
    </citation>
    <scope>NUCLEOTIDE SEQUENCE [LARGE SCALE GENOMIC DNA]</scope>
    <source>
        <strain evidence="10 12">M4.6</strain>
    </source>
</reference>
<evidence type="ECO:0000256" key="2">
    <source>
        <dbReference type="ARBA" id="ARBA00022448"/>
    </source>
</evidence>
<dbReference type="GO" id="GO:0005886">
    <property type="term" value="C:plasma membrane"/>
    <property type="evidence" value="ECO:0007669"/>
    <property type="project" value="UniProtKB-SubCell"/>
</dbReference>
<feature type="transmembrane region" description="Helical" evidence="9">
    <location>
        <begin position="21"/>
        <end position="50"/>
    </location>
</feature>
<comment type="similarity">
    <text evidence="9">Belongs to the MscL family.</text>
</comment>
<dbReference type="EMBL" id="PGVA01000062">
    <property type="protein sequence ID" value="PLR80044.1"/>
    <property type="molecule type" value="Genomic_DNA"/>
</dbReference>
<dbReference type="NCBIfam" id="TIGR00220">
    <property type="entry name" value="mscL"/>
    <property type="match status" value="1"/>
</dbReference>
<keyword evidence="8 9" id="KW-0407">Ion channel</keyword>
<dbReference type="InterPro" id="IPR037673">
    <property type="entry name" value="MSC/AndL"/>
</dbReference>
<evidence type="ECO:0000313" key="10">
    <source>
        <dbReference type="EMBL" id="PLR80044.1"/>
    </source>
</evidence>
<dbReference type="Proteomes" id="UP000234951">
    <property type="component" value="Unassembled WGS sequence"/>
</dbReference>
<evidence type="ECO:0000256" key="6">
    <source>
        <dbReference type="ARBA" id="ARBA00023065"/>
    </source>
</evidence>
<dbReference type="Proteomes" id="UP000235114">
    <property type="component" value="Unassembled WGS sequence"/>
</dbReference>